<name>A0A7G5XBP0_9BACT</name>
<dbReference type="PROSITE" id="PS50206">
    <property type="entry name" value="RHODANESE_3"/>
    <property type="match status" value="1"/>
</dbReference>
<dbReference type="SMART" id="SM00450">
    <property type="entry name" value="RHOD"/>
    <property type="match status" value="1"/>
</dbReference>
<protein>
    <submittedName>
        <fullName evidence="4">Thioredoxin fold domain-containing protein</fullName>
    </submittedName>
</protein>
<feature type="domain" description="Thioredoxin" evidence="3">
    <location>
        <begin position="110"/>
        <end position="231"/>
    </location>
</feature>
<evidence type="ECO:0000256" key="1">
    <source>
        <dbReference type="SAM" id="SignalP"/>
    </source>
</evidence>
<feature type="domain" description="Rhodanese" evidence="2">
    <location>
        <begin position="35"/>
        <end position="126"/>
    </location>
</feature>
<keyword evidence="5" id="KW-1185">Reference proteome</keyword>
<dbReference type="Pfam" id="PF00581">
    <property type="entry name" value="Rhodanese"/>
    <property type="match status" value="1"/>
</dbReference>
<reference evidence="5" key="1">
    <citation type="submission" date="2020-08" db="EMBL/GenBank/DDBJ databases">
        <title>Lacibacter sp. S13-6-6 genome sequencing.</title>
        <authorList>
            <person name="Jin L."/>
        </authorList>
    </citation>
    <scope>NUCLEOTIDE SEQUENCE [LARGE SCALE GENOMIC DNA]</scope>
    <source>
        <strain evidence="5">S13-6-6</strain>
    </source>
</reference>
<dbReference type="PROSITE" id="PS51257">
    <property type="entry name" value="PROKAR_LIPOPROTEIN"/>
    <property type="match status" value="1"/>
</dbReference>
<dbReference type="CDD" id="cd00158">
    <property type="entry name" value="RHOD"/>
    <property type="match status" value="1"/>
</dbReference>
<gene>
    <name evidence="4" type="ORF">H4075_12400</name>
</gene>
<dbReference type="RefSeq" id="WP_182801159.1">
    <property type="nucleotide sequence ID" value="NZ_CP060007.1"/>
</dbReference>
<dbReference type="SUPFAM" id="SSF52821">
    <property type="entry name" value="Rhodanese/Cell cycle control phosphatase"/>
    <property type="match status" value="1"/>
</dbReference>
<organism evidence="4 5">
    <name type="scientific">Lacibacter sediminis</name>
    <dbReference type="NCBI Taxonomy" id="2760713"/>
    <lineage>
        <taxon>Bacteria</taxon>
        <taxon>Pseudomonadati</taxon>
        <taxon>Bacteroidota</taxon>
        <taxon>Chitinophagia</taxon>
        <taxon>Chitinophagales</taxon>
        <taxon>Chitinophagaceae</taxon>
        <taxon>Lacibacter</taxon>
    </lineage>
</organism>
<feature type="chain" id="PRO_5028934261" evidence="1">
    <location>
        <begin position="20"/>
        <end position="231"/>
    </location>
</feature>
<dbReference type="InterPro" id="IPR001763">
    <property type="entry name" value="Rhodanese-like_dom"/>
</dbReference>
<dbReference type="AlphaFoldDB" id="A0A7G5XBP0"/>
<dbReference type="Proteomes" id="UP000515344">
    <property type="component" value="Chromosome"/>
</dbReference>
<dbReference type="SUPFAM" id="SSF52833">
    <property type="entry name" value="Thioredoxin-like"/>
    <property type="match status" value="1"/>
</dbReference>
<dbReference type="Gene3D" id="3.40.30.10">
    <property type="entry name" value="Glutaredoxin"/>
    <property type="match status" value="1"/>
</dbReference>
<evidence type="ECO:0000313" key="4">
    <source>
        <dbReference type="EMBL" id="QNA42893.1"/>
    </source>
</evidence>
<dbReference type="EMBL" id="CP060007">
    <property type="protein sequence ID" value="QNA42893.1"/>
    <property type="molecule type" value="Genomic_DNA"/>
</dbReference>
<dbReference type="PANTHER" id="PTHR43031:SF16">
    <property type="entry name" value="OXIDOREDUCTASE"/>
    <property type="match status" value="1"/>
</dbReference>
<dbReference type="KEGG" id="lacs:H4075_12400"/>
<dbReference type="CDD" id="cd02947">
    <property type="entry name" value="TRX_family"/>
    <property type="match status" value="1"/>
</dbReference>
<feature type="signal peptide" evidence="1">
    <location>
        <begin position="1"/>
        <end position="19"/>
    </location>
</feature>
<dbReference type="Pfam" id="PF00085">
    <property type="entry name" value="Thioredoxin"/>
    <property type="match status" value="1"/>
</dbReference>
<evidence type="ECO:0000259" key="3">
    <source>
        <dbReference type="PROSITE" id="PS51352"/>
    </source>
</evidence>
<sequence length="231" mass="26137">MRLVVVSVLFLLMSCNSGAQTGKEVSADEFEKGLQQGNVQLLDVRTAGEFRTGHIKKALQANWNDQQEFADRTSALDKQKLVYIYCLSGPRSSAAAEWLRANGFQQVVELKAGFSGWKRNGKPVEGMVDVKQMTMSEYQQQIAGKEYVLVDFGAEWCPPCRKMEPIVNEFLAQHKEITFFKIDGGIHTDLMKQLNAEGLPTFILLKKGQEVWRYKGVLTPEELNTIWTNKK</sequence>
<keyword evidence="1" id="KW-0732">Signal</keyword>
<dbReference type="InterPro" id="IPR036873">
    <property type="entry name" value="Rhodanese-like_dom_sf"/>
</dbReference>
<dbReference type="InterPro" id="IPR036249">
    <property type="entry name" value="Thioredoxin-like_sf"/>
</dbReference>
<dbReference type="PROSITE" id="PS51352">
    <property type="entry name" value="THIOREDOXIN_2"/>
    <property type="match status" value="1"/>
</dbReference>
<proteinExistence type="predicted"/>
<accession>A0A7G5XBP0</accession>
<dbReference type="Gene3D" id="3.40.250.10">
    <property type="entry name" value="Rhodanese-like domain"/>
    <property type="match status" value="1"/>
</dbReference>
<dbReference type="InterPro" id="IPR013766">
    <property type="entry name" value="Thioredoxin_domain"/>
</dbReference>
<dbReference type="PANTHER" id="PTHR43031">
    <property type="entry name" value="FAD-DEPENDENT OXIDOREDUCTASE"/>
    <property type="match status" value="1"/>
</dbReference>
<evidence type="ECO:0000259" key="2">
    <source>
        <dbReference type="PROSITE" id="PS50206"/>
    </source>
</evidence>
<dbReference type="InterPro" id="IPR050229">
    <property type="entry name" value="GlpE_sulfurtransferase"/>
</dbReference>
<evidence type="ECO:0000313" key="5">
    <source>
        <dbReference type="Proteomes" id="UP000515344"/>
    </source>
</evidence>